<dbReference type="AlphaFoldDB" id="A0A9N9FQD1"/>
<evidence type="ECO:0000313" key="2">
    <source>
        <dbReference type="Proteomes" id="UP000789375"/>
    </source>
</evidence>
<keyword evidence="2" id="KW-1185">Reference proteome</keyword>
<evidence type="ECO:0000313" key="1">
    <source>
        <dbReference type="EMBL" id="CAG8550212.1"/>
    </source>
</evidence>
<name>A0A9N9FQD1_FUNMO</name>
<dbReference type="EMBL" id="CAJVPP010001348">
    <property type="protein sequence ID" value="CAG8550212.1"/>
    <property type="molecule type" value="Genomic_DNA"/>
</dbReference>
<comment type="caution">
    <text evidence="1">The sequence shown here is derived from an EMBL/GenBank/DDBJ whole genome shotgun (WGS) entry which is preliminary data.</text>
</comment>
<gene>
    <name evidence="1" type="ORF">FMOSSE_LOCUS6428</name>
</gene>
<protein>
    <submittedName>
        <fullName evidence="1">2700_t:CDS:1</fullName>
    </submittedName>
</protein>
<proteinExistence type="predicted"/>
<reference evidence="1" key="1">
    <citation type="submission" date="2021-06" db="EMBL/GenBank/DDBJ databases">
        <authorList>
            <person name="Kallberg Y."/>
            <person name="Tangrot J."/>
            <person name="Rosling A."/>
        </authorList>
    </citation>
    <scope>NUCLEOTIDE SEQUENCE</scope>
    <source>
        <strain evidence="1">87-6 pot B 2015</strain>
    </source>
</reference>
<sequence>MELTIACPDNKPPHAVGHYTVDDGSGKKYRFLMDPMFVNDHHCEHDGADEAAPFKRVWPHDPDKQPADGAVGIWISIYWNCHYRELLGTAIYCTLENVYFQSTN</sequence>
<dbReference type="Proteomes" id="UP000789375">
    <property type="component" value="Unassembled WGS sequence"/>
</dbReference>
<organism evidence="1 2">
    <name type="scientific">Funneliformis mosseae</name>
    <name type="common">Endomycorrhizal fungus</name>
    <name type="synonym">Glomus mosseae</name>
    <dbReference type="NCBI Taxonomy" id="27381"/>
    <lineage>
        <taxon>Eukaryota</taxon>
        <taxon>Fungi</taxon>
        <taxon>Fungi incertae sedis</taxon>
        <taxon>Mucoromycota</taxon>
        <taxon>Glomeromycotina</taxon>
        <taxon>Glomeromycetes</taxon>
        <taxon>Glomerales</taxon>
        <taxon>Glomeraceae</taxon>
        <taxon>Funneliformis</taxon>
    </lineage>
</organism>
<accession>A0A9N9FQD1</accession>